<dbReference type="GO" id="GO:0016607">
    <property type="term" value="C:nuclear speck"/>
    <property type="evidence" value="ECO:0007669"/>
    <property type="project" value="UniProtKB-SubCell"/>
</dbReference>
<dbReference type="EMBL" id="LR003356">
    <property type="protein sequence ID" value="SVE72975.1"/>
    <property type="molecule type" value="mRNA"/>
</dbReference>
<dbReference type="AlphaFoldDB" id="A0A4Y7LZJ8"/>
<keyword evidence="11" id="KW-0539">Nucleus</keyword>
<proteinExistence type="evidence at transcript level"/>
<evidence type="ECO:0000313" key="16">
    <source>
        <dbReference type="EMBL" id="SVE72975.1"/>
    </source>
</evidence>
<evidence type="ECO:0000256" key="5">
    <source>
        <dbReference type="ARBA" id="ARBA00022728"/>
    </source>
</evidence>
<protein>
    <recommendedName>
        <fullName evidence="12">Nuclear inhibitor of protein phosphatase 1</fullName>
    </recommendedName>
    <alternativeName>
        <fullName evidence="13">Protein phosphatase 1 regulatory inhibitor subunit 8</fullName>
    </alternativeName>
</protein>
<dbReference type="GO" id="GO:0006397">
    <property type="term" value="P:mRNA processing"/>
    <property type="evidence" value="ECO:0007669"/>
    <property type="project" value="UniProtKB-KW"/>
</dbReference>
<dbReference type="Gene3D" id="6.10.250.1290">
    <property type="match status" value="1"/>
</dbReference>
<evidence type="ECO:0000256" key="10">
    <source>
        <dbReference type="ARBA" id="ARBA00023187"/>
    </source>
</evidence>
<sequence length="362" mass="39949">MANHYDIPSWAGKPTTGLHLDVTKDGKLIQKLMIDQKKCYLFGRNPQMCDFCIDHASCSRVHSALVWHKHLNRAFLVDLGSTHGTYIGTMRIESEKPTQLPVDSTFHFGASTRYYILRERPQNAPRPILEELEEEAKSEHHDGGMLGLPESEMELDNLTEFNTAHNRRISMLGIADDDNGVKNAPGTKRKKRSITFNDEEEVINPEDIDPNVGRFRNLVHTSLVIPTKRVKSETSHSGLSSSPRDHQFHRALSSLSGVEGLYGGLPPEMGESSQSHSQSASSGLFSSTLASKLGLPLMPNPAPDVDLSAPIEPAEAPVNSRVNVEFAQPTAVSSDPTSNEPKRKKYAKEAWPGKKPGPSLLM</sequence>
<keyword evidence="6" id="KW-0694">RNA-binding</keyword>
<keyword evidence="5" id="KW-0747">Spliceosome</keyword>
<evidence type="ECO:0000256" key="6">
    <source>
        <dbReference type="ARBA" id="ARBA00022884"/>
    </source>
</evidence>
<name>A0A4Y7LZJ8_9CRUS</name>
<dbReference type="PROSITE" id="PS50006">
    <property type="entry name" value="FHA_DOMAIN"/>
    <property type="match status" value="1"/>
</dbReference>
<dbReference type="GO" id="GO:0003677">
    <property type="term" value="F:DNA binding"/>
    <property type="evidence" value="ECO:0007669"/>
    <property type="project" value="UniProtKB-KW"/>
</dbReference>
<keyword evidence="9" id="KW-0804">Transcription</keyword>
<evidence type="ECO:0000256" key="11">
    <source>
        <dbReference type="ARBA" id="ARBA00023242"/>
    </source>
</evidence>
<comment type="subcellular location">
    <subcellularLocation>
        <location evidence="1">Nucleus speckle</location>
    </subcellularLocation>
</comment>
<organism evidence="16">
    <name type="scientific">Ceriodaphnia reticulata</name>
    <dbReference type="NCBI Taxonomy" id="302197"/>
    <lineage>
        <taxon>Eukaryota</taxon>
        <taxon>Metazoa</taxon>
        <taxon>Ecdysozoa</taxon>
        <taxon>Arthropoda</taxon>
        <taxon>Crustacea</taxon>
        <taxon>Branchiopoda</taxon>
        <taxon>Diplostraca</taxon>
        <taxon>Cladocera</taxon>
        <taxon>Anomopoda</taxon>
        <taxon>Daphniidae</taxon>
        <taxon>Ceriodaphnia</taxon>
    </lineage>
</organism>
<keyword evidence="2" id="KW-0678">Repressor</keyword>
<evidence type="ECO:0000256" key="14">
    <source>
        <dbReference type="SAM" id="MobiDB-lite"/>
    </source>
</evidence>
<keyword evidence="10" id="KW-0508">mRNA splicing</keyword>
<dbReference type="PANTHER" id="PTHR23308">
    <property type="entry name" value="NUCLEAR INHIBITOR OF PROTEIN PHOSPHATASE-1"/>
    <property type="match status" value="1"/>
</dbReference>
<evidence type="ECO:0000256" key="2">
    <source>
        <dbReference type="ARBA" id="ARBA00022491"/>
    </source>
</evidence>
<dbReference type="CDD" id="cd22674">
    <property type="entry name" value="FHA_PPP1R8"/>
    <property type="match status" value="1"/>
</dbReference>
<evidence type="ECO:0000256" key="3">
    <source>
        <dbReference type="ARBA" id="ARBA00022553"/>
    </source>
</evidence>
<dbReference type="GO" id="GO:0003723">
    <property type="term" value="F:RNA binding"/>
    <property type="evidence" value="ECO:0007669"/>
    <property type="project" value="UniProtKB-KW"/>
</dbReference>
<feature type="region of interest" description="Disordered" evidence="14">
    <location>
        <begin position="259"/>
        <end position="283"/>
    </location>
</feature>
<dbReference type="SMART" id="SM00240">
    <property type="entry name" value="FHA"/>
    <property type="match status" value="1"/>
</dbReference>
<reference evidence="16" key="1">
    <citation type="submission" date="2018-08" db="EMBL/GenBank/DDBJ databases">
        <authorList>
            <person name="Cornetti L."/>
        </authorList>
    </citation>
    <scope>NUCLEOTIDE SEQUENCE</scope>
    <source>
        <strain evidence="16">OM-SAIQ-clone2</strain>
    </source>
</reference>
<evidence type="ECO:0000259" key="15">
    <source>
        <dbReference type="PROSITE" id="PS50006"/>
    </source>
</evidence>
<keyword evidence="4" id="KW-0507">mRNA processing</keyword>
<dbReference type="InterPro" id="IPR000253">
    <property type="entry name" value="FHA_dom"/>
</dbReference>
<accession>A0A4Y7LZJ8</accession>
<keyword evidence="8" id="KW-0238">DNA-binding</keyword>
<evidence type="ECO:0000256" key="12">
    <source>
        <dbReference type="ARBA" id="ARBA00068386"/>
    </source>
</evidence>
<dbReference type="Gene3D" id="2.60.200.20">
    <property type="match status" value="1"/>
</dbReference>
<feature type="compositionally biased region" description="Low complexity" evidence="14">
    <location>
        <begin position="272"/>
        <end position="283"/>
    </location>
</feature>
<dbReference type="Pfam" id="PF00498">
    <property type="entry name" value="FHA"/>
    <property type="match status" value="1"/>
</dbReference>
<feature type="region of interest" description="Disordered" evidence="14">
    <location>
        <begin position="320"/>
        <end position="362"/>
    </location>
</feature>
<evidence type="ECO:0000256" key="4">
    <source>
        <dbReference type="ARBA" id="ARBA00022664"/>
    </source>
</evidence>
<evidence type="ECO:0000256" key="7">
    <source>
        <dbReference type="ARBA" id="ARBA00023015"/>
    </source>
</evidence>
<dbReference type="SUPFAM" id="SSF49879">
    <property type="entry name" value="SMAD/FHA domain"/>
    <property type="match status" value="1"/>
</dbReference>
<dbReference type="InterPro" id="IPR008984">
    <property type="entry name" value="SMAD_FHA_dom_sf"/>
</dbReference>
<evidence type="ECO:0000256" key="1">
    <source>
        <dbReference type="ARBA" id="ARBA00004324"/>
    </source>
</evidence>
<gene>
    <name evidence="16" type="primary">EOG090X07CE</name>
</gene>
<dbReference type="GO" id="GO:0008380">
    <property type="term" value="P:RNA splicing"/>
    <property type="evidence" value="ECO:0007669"/>
    <property type="project" value="UniProtKB-KW"/>
</dbReference>
<keyword evidence="3" id="KW-0597">Phosphoprotein</keyword>
<evidence type="ECO:0000256" key="8">
    <source>
        <dbReference type="ARBA" id="ARBA00023125"/>
    </source>
</evidence>
<dbReference type="InterPro" id="IPR050923">
    <property type="entry name" value="Cell_Proc_Reg/RNA_Proc"/>
</dbReference>
<keyword evidence="7" id="KW-0805">Transcription regulation</keyword>
<dbReference type="FunFam" id="2.60.200.20:FF:000012">
    <property type="entry name" value="Nuclear inhibitor of protein phosphatase 1"/>
    <property type="match status" value="1"/>
</dbReference>
<evidence type="ECO:0000256" key="9">
    <source>
        <dbReference type="ARBA" id="ARBA00023163"/>
    </source>
</evidence>
<dbReference type="GO" id="GO:0005681">
    <property type="term" value="C:spliceosomal complex"/>
    <property type="evidence" value="ECO:0007669"/>
    <property type="project" value="UniProtKB-KW"/>
</dbReference>
<feature type="compositionally biased region" description="Polar residues" evidence="14">
    <location>
        <begin position="330"/>
        <end position="339"/>
    </location>
</feature>
<evidence type="ECO:0000256" key="13">
    <source>
        <dbReference type="ARBA" id="ARBA00077703"/>
    </source>
</evidence>
<feature type="domain" description="FHA" evidence="15">
    <location>
        <begin position="40"/>
        <end position="92"/>
    </location>
</feature>